<keyword evidence="8" id="KW-1185">Reference proteome</keyword>
<dbReference type="RefSeq" id="WP_057573111.1">
    <property type="nucleotide sequence ID" value="NZ_CZAB01000110.1"/>
</dbReference>
<evidence type="ECO:0000256" key="3">
    <source>
        <dbReference type="ARBA" id="ARBA00023163"/>
    </source>
</evidence>
<keyword evidence="3" id="KW-0804">Transcription</keyword>
<dbReference type="SUPFAM" id="SSF46689">
    <property type="entry name" value="Homeodomain-like"/>
    <property type="match status" value="2"/>
</dbReference>
<dbReference type="Proteomes" id="UP000251853">
    <property type="component" value="Unassembled WGS sequence"/>
</dbReference>
<dbReference type="InterPro" id="IPR009057">
    <property type="entry name" value="Homeodomain-like_sf"/>
</dbReference>
<dbReference type="GO" id="GO:0043565">
    <property type="term" value="F:sequence-specific DNA binding"/>
    <property type="evidence" value="ECO:0007669"/>
    <property type="project" value="InterPro"/>
</dbReference>
<dbReference type="PANTHER" id="PTHR43280">
    <property type="entry name" value="ARAC-FAMILY TRANSCRIPTIONAL REGULATOR"/>
    <property type="match status" value="1"/>
</dbReference>
<dbReference type="EMBL" id="UAVW01000007">
    <property type="protein sequence ID" value="SQB10730.1"/>
    <property type="molecule type" value="Genomic_DNA"/>
</dbReference>
<dbReference type="SMART" id="SM00342">
    <property type="entry name" value="HTH_ARAC"/>
    <property type="match status" value="1"/>
</dbReference>
<dbReference type="PROSITE" id="PS01124">
    <property type="entry name" value="HTH_ARAC_FAMILY_2"/>
    <property type="match status" value="1"/>
</dbReference>
<evidence type="ECO:0000259" key="4">
    <source>
        <dbReference type="PROSITE" id="PS01124"/>
    </source>
</evidence>
<dbReference type="PANTHER" id="PTHR43280:SF28">
    <property type="entry name" value="HTH-TYPE TRANSCRIPTIONAL ACTIVATOR RHAS"/>
    <property type="match status" value="1"/>
</dbReference>
<dbReference type="InterPro" id="IPR018060">
    <property type="entry name" value="HTH_AraC"/>
</dbReference>
<reference evidence="6 8" key="2">
    <citation type="submission" date="2018-06" db="EMBL/GenBank/DDBJ databases">
        <authorList>
            <consortium name="Pathogen Informatics"/>
            <person name="Doyle S."/>
        </authorList>
    </citation>
    <scope>NUCLEOTIDE SEQUENCE [LARGE SCALE GENOMIC DNA]</scope>
    <source>
        <strain evidence="6 8">NCTC11224</strain>
    </source>
</reference>
<reference evidence="5 7" key="1">
    <citation type="submission" date="2015-09" db="EMBL/GenBank/DDBJ databases">
        <authorList>
            <consortium name="Pathogen Informatics"/>
        </authorList>
    </citation>
    <scope>NUCLEOTIDE SEQUENCE [LARGE SCALE GENOMIC DNA]</scope>
    <source>
        <strain evidence="5 7">2789STDY5834865</strain>
    </source>
</reference>
<keyword evidence="2" id="KW-0238">DNA-binding</keyword>
<dbReference type="AlphaFoldDB" id="A0A174UBP8"/>
<evidence type="ECO:0000313" key="5">
    <source>
        <dbReference type="EMBL" id="CUQ19783.1"/>
    </source>
</evidence>
<accession>A0A174UBP8</accession>
<gene>
    <name evidence="5" type="primary">rhaS_9</name>
    <name evidence="6" type="synonym">rhaS_5</name>
    <name evidence="5" type="ORF">ERS852480_05124</name>
    <name evidence="6" type="ORF">NCTC11224_02067</name>
</gene>
<dbReference type="GO" id="GO:0003700">
    <property type="term" value="F:DNA-binding transcription factor activity"/>
    <property type="evidence" value="ECO:0007669"/>
    <property type="project" value="InterPro"/>
</dbReference>
<dbReference type="EMBL" id="CZAB01000110">
    <property type="protein sequence ID" value="CUQ19783.1"/>
    <property type="molecule type" value="Genomic_DNA"/>
</dbReference>
<organism evidence="5 7">
    <name type="scientific">Enterocloster clostridioformis</name>
    <dbReference type="NCBI Taxonomy" id="1531"/>
    <lineage>
        <taxon>Bacteria</taxon>
        <taxon>Bacillati</taxon>
        <taxon>Bacillota</taxon>
        <taxon>Clostridia</taxon>
        <taxon>Lachnospirales</taxon>
        <taxon>Lachnospiraceae</taxon>
        <taxon>Enterocloster</taxon>
    </lineage>
</organism>
<evidence type="ECO:0000313" key="7">
    <source>
        <dbReference type="Proteomes" id="UP000095512"/>
    </source>
</evidence>
<dbReference type="Gene3D" id="1.10.10.60">
    <property type="entry name" value="Homeodomain-like"/>
    <property type="match status" value="2"/>
</dbReference>
<evidence type="ECO:0000313" key="6">
    <source>
        <dbReference type="EMBL" id="SQB10730.1"/>
    </source>
</evidence>
<dbReference type="PROSITE" id="PS00041">
    <property type="entry name" value="HTH_ARAC_FAMILY_1"/>
    <property type="match status" value="1"/>
</dbReference>
<keyword evidence="1" id="KW-0805">Transcription regulation</keyword>
<name>A0A174UBP8_9FIRM</name>
<protein>
    <submittedName>
        <fullName evidence="5">AraC family transcriptional regulator</fullName>
    </submittedName>
</protein>
<evidence type="ECO:0000313" key="8">
    <source>
        <dbReference type="Proteomes" id="UP000251853"/>
    </source>
</evidence>
<proteinExistence type="predicted"/>
<dbReference type="Proteomes" id="UP000095512">
    <property type="component" value="Unassembled WGS sequence"/>
</dbReference>
<feature type="domain" description="HTH araC/xylS-type" evidence="4">
    <location>
        <begin position="299"/>
        <end position="397"/>
    </location>
</feature>
<sequence>MISQSFQIAQQLIHDICYLSVQYLDTDEVIQSFSETYMLHTLQSFLNPATLKRLCLTLAADKLYYIIDQFDIHFILFLIDEAPVVAGPFCPLIMTKQDCMKYISHHQLSPCSSNDLLSYRSQFPVISEENAIHIIRSLLHTLQPSSKDREMEYINLSNKPNLPEKQESDLSFRKNYSELIQERYQLEQRFMRDVENGNFHAAILNLRNMQRDVAFLKELGTTLESERIGAAIVRTMVRISAMRAGLPAAVIDLVSTQNTITTQNAKSVEEIFREKEKMVNAFCQEILSHKNHQYSNLVSNAMHYIEHHYSQNLTVRQLADELNVNINRLISVFQTETGRTPGNYIQNVRLTQASHLLSNTDLSVQNISTMVGIPDANYFIKLFKREYSMTPNQYRKFYRL</sequence>
<dbReference type="Pfam" id="PF12833">
    <property type="entry name" value="HTH_18"/>
    <property type="match status" value="1"/>
</dbReference>
<evidence type="ECO:0000256" key="2">
    <source>
        <dbReference type="ARBA" id="ARBA00023125"/>
    </source>
</evidence>
<evidence type="ECO:0000256" key="1">
    <source>
        <dbReference type="ARBA" id="ARBA00023015"/>
    </source>
</evidence>
<dbReference type="InterPro" id="IPR018062">
    <property type="entry name" value="HTH_AraC-typ_CS"/>
</dbReference>